<reference evidence="1 2" key="1">
    <citation type="submission" date="2020-01" db="EMBL/GenBank/DDBJ databases">
        <title>Insect and environment-associated Actinomycetes.</title>
        <authorList>
            <person name="Currrie C."/>
            <person name="Chevrette M."/>
            <person name="Carlson C."/>
            <person name="Stubbendieck R."/>
            <person name="Wendt-Pienkowski E."/>
        </authorList>
    </citation>
    <scope>NUCLEOTIDE SEQUENCE [LARGE SCALE GENOMIC DNA]</scope>
    <source>
        <strain evidence="1 2">SID8386</strain>
    </source>
</reference>
<sequence>MDSLPARPWRSAMSAQSAAPLAARSAGACPVCRHEKAGHDAIADRFCSATAAGGFRRACACAAGSRETTEEDGNMTSELSFVSRYDQRLALVRDVLAQDTGLTEAACQALAARLLHVLDEAPERLRR</sequence>
<evidence type="ECO:0000313" key="2">
    <source>
        <dbReference type="Proteomes" id="UP000470404"/>
    </source>
</evidence>
<dbReference type="EMBL" id="JAAGNC010000034">
    <property type="protein sequence ID" value="NEC54969.1"/>
    <property type="molecule type" value="Genomic_DNA"/>
</dbReference>
<dbReference type="Proteomes" id="UP000470404">
    <property type="component" value="Unassembled WGS sequence"/>
</dbReference>
<dbReference type="NCBIfam" id="NF038206">
    <property type="entry name" value="RGCVC_fam"/>
    <property type="match status" value="1"/>
</dbReference>
<protein>
    <submittedName>
        <fullName evidence="1">Uncharacterized protein</fullName>
    </submittedName>
</protein>
<name>A0ABX0BJG6_9PSEU</name>
<evidence type="ECO:0000313" key="1">
    <source>
        <dbReference type="EMBL" id="NEC54969.1"/>
    </source>
</evidence>
<dbReference type="RefSeq" id="WP_143132650.1">
    <property type="nucleotide sequence ID" value="NZ_FOWC01000026.1"/>
</dbReference>
<comment type="caution">
    <text evidence="1">The sequence shown here is derived from an EMBL/GenBank/DDBJ whole genome shotgun (WGS) entry which is preliminary data.</text>
</comment>
<dbReference type="InterPro" id="IPR046274">
    <property type="entry name" value="DUF6307"/>
</dbReference>
<accession>A0ABX0BJG6</accession>
<organism evidence="1 2">
    <name type="scientific">Amycolatopsis rubida</name>
    <dbReference type="NCBI Taxonomy" id="112413"/>
    <lineage>
        <taxon>Bacteria</taxon>
        <taxon>Bacillati</taxon>
        <taxon>Actinomycetota</taxon>
        <taxon>Actinomycetes</taxon>
        <taxon>Pseudonocardiales</taxon>
        <taxon>Pseudonocardiaceae</taxon>
        <taxon>Amycolatopsis</taxon>
    </lineage>
</organism>
<gene>
    <name evidence="1" type="ORF">G3I59_04995</name>
</gene>
<dbReference type="Pfam" id="PF19826">
    <property type="entry name" value="DUF6307"/>
    <property type="match status" value="1"/>
</dbReference>
<keyword evidence="2" id="KW-1185">Reference proteome</keyword>
<proteinExistence type="predicted"/>